<evidence type="ECO:0000256" key="4">
    <source>
        <dbReference type="ARBA" id="ARBA00022692"/>
    </source>
</evidence>
<feature type="transmembrane region" description="Helical" evidence="7">
    <location>
        <begin position="274"/>
        <end position="297"/>
    </location>
</feature>
<dbReference type="InterPro" id="IPR020846">
    <property type="entry name" value="MFS_dom"/>
</dbReference>
<keyword evidence="2" id="KW-0813">Transport</keyword>
<keyword evidence="10" id="KW-1185">Reference proteome</keyword>
<evidence type="ECO:0000256" key="7">
    <source>
        <dbReference type="SAM" id="Phobius"/>
    </source>
</evidence>
<evidence type="ECO:0000256" key="3">
    <source>
        <dbReference type="ARBA" id="ARBA00022475"/>
    </source>
</evidence>
<evidence type="ECO:0000256" key="5">
    <source>
        <dbReference type="ARBA" id="ARBA00022989"/>
    </source>
</evidence>
<keyword evidence="5 7" id="KW-1133">Transmembrane helix</keyword>
<feature type="transmembrane region" description="Helical" evidence="7">
    <location>
        <begin position="110"/>
        <end position="133"/>
    </location>
</feature>
<feature type="transmembrane region" description="Helical" evidence="7">
    <location>
        <begin position="85"/>
        <end position="104"/>
    </location>
</feature>
<feature type="transmembrane region" description="Helical" evidence="7">
    <location>
        <begin position="173"/>
        <end position="193"/>
    </location>
</feature>
<evidence type="ECO:0000313" key="10">
    <source>
        <dbReference type="Proteomes" id="UP001164390"/>
    </source>
</evidence>
<dbReference type="PANTHER" id="PTHR42718:SF46">
    <property type="entry name" value="BLR6921 PROTEIN"/>
    <property type="match status" value="1"/>
</dbReference>
<feature type="transmembrane region" description="Helical" evidence="7">
    <location>
        <begin position="233"/>
        <end position="253"/>
    </location>
</feature>
<dbReference type="AlphaFoldDB" id="A0AA46YM65"/>
<dbReference type="Proteomes" id="UP001164390">
    <property type="component" value="Chromosome"/>
</dbReference>
<feature type="transmembrane region" description="Helical" evidence="7">
    <location>
        <begin position="398"/>
        <end position="423"/>
    </location>
</feature>
<dbReference type="InterPro" id="IPR005829">
    <property type="entry name" value="Sugar_transporter_CS"/>
</dbReference>
<reference evidence="9" key="1">
    <citation type="submission" date="2022-01" db="EMBL/GenBank/DDBJ databases">
        <title>Nocardioidaceae gen. sp. A5X3R13.</title>
        <authorList>
            <person name="Lopez Marin M.A."/>
            <person name="Uhlik O."/>
        </authorList>
    </citation>
    <scope>NUCLEOTIDE SEQUENCE</scope>
    <source>
        <strain evidence="9">A5X3R13</strain>
    </source>
</reference>
<feature type="domain" description="Major facilitator superfamily (MFS) profile" evidence="8">
    <location>
        <begin position="19"/>
        <end position="461"/>
    </location>
</feature>
<name>A0AA46YM65_9ACTN</name>
<evidence type="ECO:0000256" key="1">
    <source>
        <dbReference type="ARBA" id="ARBA00004651"/>
    </source>
</evidence>
<dbReference type="InterPro" id="IPR036259">
    <property type="entry name" value="MFS_trans_sf"/>
</dbReference>
<evidence type="ECO:0000256" key="6">
    <source>
        <dbReference type="ARBA" id="ARBA00023136"/>
    </source>
</evidence>
<dbReference type="PANTHER" id="PTHR42718">
    <property type="entry name" value="MAJOR FACILITATOR SUPERFAMILY MULTIDRUG TRANSPORTER MFSC"/>
    <property type="match status" value="1"/>
</dbReference>
<organism evidence="9 10">
    <name type="scientific">Solicola gregarius</name>
    <dbReference type="NCBI Taxonomy" id="2908642"/>
    <lineage>
        <taxon>Bacteria</taxon>
        <taxon>Bacillati</taxon>
        <taxon>Actinomycetota</taxon>
        <taxon>Actinomycetes</taxon>
        <taxon>Propionibacteriales</taxon>
        <taxon>Nocardioidaceae</taxon>
        <taxon>Solicola</taxon>
    </lineage>
</organism>
<feature type="transmembrane region" description="Helical" evidence="7">
    <location>
        <begin position="16"/>
        <end position="41"/>
    </location>
</feature>
<feature type="transmembrane region" description="Helical" evidence="7">
    <location>
        <begin position="368"/>
        <end position="386"/>
    </location>
</feature>
<dbReference type="EMBL" id="CP094970">
    <property type="protein sequence ID" value="UYM07392.1"/>
    <property type="molecule type" value="Genomic_DNA"/>
</dbReference>
<comment type="subcellular location">
    <subcellularLocation>
        <location evidence="1">Cell membrane</location>
        <topology evidence="1">Multi-pass membrane protein</topology>
    </subcellularLocation>
</comment>
<feature type="transmembrane region" description="Helical" evidence="7">
    <location>
        <begin position="435"/>
        <end position="457"/>
    </location>
</feature>
<dbReference type="InterPro" id="IPR011701">
    <property type="entry name" value="MFS"/>
</dbReference>
<feature type="transmembrane region" description="Helical" evidence="7">
    <location>
        <begin position="205"/>
        <end position="227"/>
    </location>
</feature>
<feature type="transmembrane region" description="Helical" evidence="7">
    <location>
        <begin position="145"/>
        <end position="167"/>
    </location>
</feature>
<dbReference type="GO" id="GO:0022857">
    <property type="term" value="F:transmembrane transporter activity"/>
    <property type="evidence" value="ECO:0007669"/>
    <property type="project" value="InterPro"/>
</dbReference>
<keyword evidence="6 7" id="KW-0472">Membrane</keyword>
<keyword evidence="3" id="KW-1003">Cell membrane</keyword>
<dbReference type="CDD" id="cd17321">
    <property type="entry name" value="MFS_MMR_MDR_like"/>
    <property type="match status" value="1"/>
</dbReference>
<sequence>MSTDSATTQPTRNVRAWGVLLVVCGALFLEGIDIAMLNVAVPDIAADIGLATGSAHWVISAYVLGYAGFMLLGGRSADLFGRRRVFLLALLAFVAFSGLGGLAGEAWMLVAARFVTGVAAGFMTPAGFSIVTSSFPEGPLRNRALTIYGAIGAGGFVLGTVAGGLLTTVSWRWVFFAPMALSALILIAGYVLIRGDTRASRGGGFDIGGAVTATTGMVALLYALVTFGESQDVRAGTTALALAALSIIAFVVIEARSSAPLVRLSLLRRGTLPFASLAGLLFIAAFFGFQFTITLYLQDLRGWTPLETGMTFAVMGIDLVLAPIFTPGLVERFGNARVMTAGLFSAAGAAALALRLEPDWTYPDLLPSLLLIAVAFALVYGPLTAAATEGLDEAEHGVAGGVVYTAFQLGAALGLAIVTVVLVDHGGSLATSADYRRALLVPTSFAVLAVVVGLVAVSRTRGAQGPTDCAVPADEVPCNA</sequence>
<gene>
    <name evidence="9" type="ORF">L0C25_10085</name>
</gene>
<dbReference type="RefSeq" id="WP_271636366.1">
    <property type="nucleotide sequence ID" value="NZ_CP094970.1"/>
</dbReference>
<dbReference type="GO" id="GO:0005886">
    <property type="term" value="C:plasma membrane"/>
    <property type="evidence" value="ECO:0007669"/>
    <property type="project" value="UniProtKB-SubCell"/>
</dbReference>
<dbReference type="PROSITE" id="PS00216">
    <property type="entry name" value="SUGAR_TRANSPORT_1"/>
    <property type="match status" value="1"/>
</dbReference>
<keyword evidence="4 7" id="KW-0812">Transmembrane</keyword>
<dbReference type="KEGG" id="sgrg:L0C25_10085"/>
<feature type="transmembrane region" description="Helical" evidence="7">
    <location>
        <begin position="53"/>
        <end position="73"/>
    </location>
</feature>
<dbReference type="Gene3D" id="1.20.1250.20">
    <property type="entry name" value="MFS general substrate transporter like domains"/>
    <property type="match status" value="1"/>
</dbReference>
<evidence type="ECO:0000259" key="8">
    <source>
        <dbReference type="PROSITE" id="PS50850"/>
    </source>
</evidence>
<feature type="transmembrane region" description="Helical" evidence="7">
    <location>
        <begin position="309"/>
        <end position="326"/>
    </location>
</feature>
<dbReference type="Gene3D" id="1.20.1720.10">
    <property type="entry name" value="Multidrug resistance protein D"/>
    <property type="match status" value="1"/>
</dbReference>
<dbReference type="Pfam" id="PF07690">
    <property type="entry name" value="MFS_1"/>
    <property type="match status" value="1"/>
</dbReference>
<accession>A0AA46YM65</accession>
<protein>
    <submittedName>
        <fullName evidence="9">MFS transporter</fullName>
    </submittedName>
</protein>
<feature type="transmembrane region" description="Helical" evidence="7">
    <location>
        <begin position="338"/>
        <end position="356"/>
    </location>
</feature>
<dbReference type="PROSITE" id="PS50850">
    <property type="entry name" value="MFS"/>
    <property type="match status" value="1"/>
</dbReference>
<evidence type="ECO:0000256" key="2">
    <source>
        <dbReference type="ARBA" id="ARBA00022448"/>
    </source>
</evidence>
<dbReference type="SUPFAM" id="SSF103473">
    <property type="entry name" value="MFS general substrate transporter"/>
    <property type="match status" value="1"/>
</dbReference>
<proteinExistence type="predicted"/>
<evidence type="ECO:0000313" key="9">
    <source>
        <dbReference type="EMBL" id="UYM07392.1"/>
    </source>
</evidence>